<evidence type="ECO:0000256" key="1">
    <source>
        <dbReference type="SAM" id="MobiDB-lite"/>
    </source>
</evidence>
<accession>A0ABR1B204</accession>
<evidence type="ECO:0000256" key="2">
    <source>
        <dbReference type="SAM" id="Phobius"/>
    </source>
</evidence>
<evidence type="ECO:0000313" key="3">
    <source>
        <dbReference type="EMBL" id="KAK6632284.1"/>
    </source>
</evidence>
<evidence type="ECO:0000313" key="4">
    <source>
        <dbReference type="Proteomes" id="UP001359485"/>
    </source>
</evidence>
<comment type="caution">
    <text evidence="3">The sequence shown here is derived from an EMBL/GenBank/DDBJ whole genome shotgun (WGS) entry which is preliminary data.</text>
</comment>
<dbReference type="Proteomes" id="UP001359485">
    <property type="component" value="Unassembled WGS sequence"/>
</dbReference>
<feature type="transmembrane region" description="Helical" evidence="2">
    <location>
        <begin position="134"/>
        <end position="157"/>
    </location>
</feature>
<organism evidence="3 4">
    <name type="scientific">Polyplax serrata</name>
    <name type="common">Common mouse louse</name>
    <dbReference type="NCBI Taxonomy" id="468196"/>
    <lineage>
        <taxon>Eukaryota</taxon>
        <taxon>Metazoa</taxon>
        <taxon>Ecdysozoa</taxon>
        <taxon>Arthropoda</taxon>
        <taxon>Hexapoda</taxon>
        <taxon>Insecta</taxon>
        <taxon>Pterygota</taxon>
        <taxon>Neoptera</taxon>
        <taxon>Paraneoptera</taxon>
        <taxon>Psocodea</taxon>
        <taxon>Troctomorpha</taxon>
        <taxon>Phthiraptera</taxon>
        <taxon>Anoplura</taxon>
        <taxon>Polyplacidae</taxon>
        <taxon>Polyplax</taxon>
    </lineage>
</organism>
<keyword evidence="4" id="KW-1185">Reference proteome</keyword>
<proteinExistence type="predicted"/>
<gene>
    <name evidence="3" type="ORF">RUM44_007325</name>
</gene>
<protein>
    <submittedName>
        <fullName evidence="3">Uncharacterized protein</fullName>
    </submittedName>
</protein>
<feature type="region of interest" description="Disordered" evidence="1">
    <location>
        <begin position="171"/>
        <end position="192"/>
    </location>
</feature>
<keyword evidence="2" id="KW-0472">Membrane</keyword>
<keyword evidence="2" id="KW-1133">Transmembrane helix</keyword>
<sequence>MSSSLETWQYVAEEKDVLFGRKKKMEILVLVRLRLLLLLQESDGAEEVKRMSAANHVVSSTKKLTSTADPVVGAVVAALPGRPQTDLTQPTPPWPGLAWPGVGTLGQGTVADFALVGVIAQWPTLVATKGSRGVVVVAVAVAVALALVAVVVAPSLLTQKEALGIGFPSRSVKDKAKSGSGGDRPKRAVEGEKERKFLARKVTSKLSLNLSGQKLLTKLTGLKILFKKSYFFASLPVELLAYSRKNFADGIERHPKFTVAEVQLIDQFLEGSKEVKREVARRRFISKVKREEFLKMSPTGGFVFLSNWLLYSPGNLNLGSRRRTARLVPALSDCHTLKNSTAEEAMEIGSNSTQKGVLSEKVGFDSEKTPGLMKRFQDDCKFDLDSSIWLSLRHEELFK</sequence>
<keyword evidence="2" id="KW-0812">Transmembrane</keyword>
<dbReference type="EMBL" id="JAWJWF010000005">
    <property type="protein sequence ID" value="KAK6632284.1"/>
    <property type="molecule type" value="Genomic_DNA"/>
</dbReference>
<name>A0ABR1B204_POLSC</name>
<reference evidence="3 4" key="1">
    <citation type="submission" date="2023-09" db="EMBL/GenBank/DDBJ databases">
        <title>Genomes of two closely related lineages of the louse Polyplax serrata with different host specificities.</title>
        <authorList>
            <person name="Martinu J."/>
            <person name="Tarabai H."/>
            <person name="Stefka J."/>
            <person name="Hypsa V."/>
        </authorList>
    </citation>
    <scope>NUCLEOTIDE SEQUENCE [LARGE SCALE GENOMIC DNA]</scope>
    <source>
        <strain evidence="3">98ZLc_SE</strain>
    </source>
</reference>